<accession>I7ZBS4</accession>
<dbReference type="AlphaFoldDB" id="I7ZBS4"/>
<comment type="caution">
    <text evidence="1">The sequence shown here is derived from an EMBL/GenBank/DDBJ whole genome shotgun (WGS) entry which is preliminary data.</text>
</comment>
<name>I7ZBS4_9GAMM</name>
<protein>
    <submittedName>
        <fullName evidence="1">Uncharacterized protein</fullName>
    </submittedName>
</protein>
<gene>
    <name evidence="1" type="ORF">WQQ_29160</name>
</gene>
<reference evidence="1 2" key="1">
    <citation type="journal article" date="2012" name="J. Bacteriol.">
        <title>Genome Sequence of n-Alkane-Degrading Hydrocarboniphaga effusa Strain AP103T (ATCC BAA-332T).</title>
        <authorList>
            <person name="Chang H.K."/>
            <person name="Zylstra G.J."/>
            <person name="Chae J.C."/>
        </authorList>
    </citation>
    <scope>NUCLEOTIDE SEQUENCE [LARGE SCALE GENOMIC DNA]</scope>
    <source>
        <strain evidence="1 2">AP103</strain>
    </source>
</reference>
<evidence type="ECO:0000313" key="2">
    <source>
        <dbReference type="Proteomes" id="UP000003704"/>
    </source>
</evidence>
<proteinExistence type="predicted"/>
<dbReference type="STRING" id="1172194.WQQ_29160"/>
<sequence>MTIARDIAFFLSPTCGRESRVAGSEGAHVGQWASFEVCSLTRRCRATLTRTRERGQQGSLE</sequence>
<evidence type="ECO:0000313" key="1">
    <source>
        <dbReference type="EMBL" id="EIT69334.1"/>
    </source>
</evidence>
<dbReference type="Proteomes" id="UP000003704">
    <property type="component" value="Unassembled WGS sequence"/>
</dbReference>
<keyword evidence="2" id="KW-1185">Reference proteome</keyword>
<organism evidence="1 2">
    <name type="scientific">Hydrocarboniphaga effusa AP103</name>
    <dbReference type="NCBI Taxonomy" id="1172194"/>
    <lineage>
        <taxon>Bacteria</taxon>
        <taxon>Pseudomonadati</taxon>
        <taxon>Pseudomonadota</taxon>
        <taxon>Gammaproteobacteria</taxon>
        <taxon>Nevskiales</taxon>
        <taxon>Nevskiaceae</taxon>
        <taxon>Hydrocarboniphaga</taxon>
    </lineage>
</organism>
<dbReference type="EMBL" id="AKGD01000002">
    <property type="protein sequence ID" value="EIT69334.1"/>
    <property type="molecule type" value="Genomic_DNA"/>
</dbReference>